<dbReference type="PANTHER" id="PTHR42748:SF7">
    <property type="entry name" value="NMRA LIKE REDOX SENSOR 1-RELATED"/>
    <property type="match status" value="1"/>
</dbReference>
<dbReference type="InterPro" id="IPR036291">
    <property type="entry name" value="NAD(P)-bd_dom_sf"/>
</dbReference>
<evidence type="ECO:0000313" key="5">
    <source>
        <dbReference type="EMBL" id="KAI6648816.1"/>
    </source>
</evidence>
<keyword evidence="2" id="KW-0521">NADP</keyword>
<dbReference type="PANTHER" id="PTHR42748">
    <property type="entry name" value="NITROGEN METABOLITE REPRESSION PROTEIN NMRA FAMILY MEMBER"/>
    <property type="match status" value="1"/>
</dbReference>
<evidence type="ECO:0000313" key="6">
    <source>
        <dbReference type="Proteomes" id="UP001165289"/>
    </source>
</evidence>
<proteinExistence type="inferred from homology"/>
<dbReference type="AlphaFoldDB" id="A0AAV7JJ51"/>
<dbReference type="EMBL" id="JAKMXF010000325">
    <property type="protein sequence ID" value="KAI6648816.1"/>
    <property type="molecule type" value="Genomic_DNA"/>
</dbReference>
<evidence type="ECO:0000259" key="4">
    <source>
        <dbReference type="Pfam" id="PF05368"/>
    </source>
</evidence>
<name>A0AAV7JJ51_9METZ</name>
<dbReference type="InterPro" id="IPR008030">
    <property type="entry name" value="NmrA-like"/>
</dbReference>
<comment type="similarity">
    <text evidence="1">Belongs to the NmrA-type oxidoreductase family.</text>
</comment>
<dbReference type="InterPro" id="IPR051164">
    <property type="entry name" value="NmrA-like_oxidored"/>
</dbReference>
<dbReference type="GO" id="GO:0005634">
    <property type="term" value="C:nucleus"/>
    <property type="evidence" value="ECO:0007669"/>
    <property type="project" value="TreeGrafter"/>
</dbReference>
<feature type="domain" description="NmrA-like" evidence="4">
    <location>
        <begin position="6"/>
        <end position="131"/>
    </location>
</feature>
<comment type="caution">
    <text evidence="5">The sequence shown here is derived from an EMBL/GenBank/DDBJ whole genome shotgun (WGS) entry which is preliminary data.</text>
</comment>
<sequence length="157" mass="17639">MTSINLPVTFFYTSYYWENIIDLAPPQKQEDGTYNLVYPLDNVPLPGLTTVDIGRAVVALIEKGLGEPGEFFGLASDHLLISEMANILSEVSGEHVKSVSLDPQLLREKGDTVSVMLANVFQYKHEHNKEYCEVRALIKPTSFQDFCKENLALIFKV</sequence>
<dbReference type="SUPFAM" id="SSF51735">
    <property type="entry name" value="NAD(P)-binding Rossmann-fold domains"/>
    <property type="match status" value="1"/>
</dbReference>
<evidence type="ECO:0000256" key="3">
    <source>
        <dbReference type="ARBA" id="ARBA00040296"/>
    </source>
</evidence>
<dbReference type="Pfam" id="PF05368">
    <property type="entry name" value="NmrA"/>
    <property type="match status" value="1"/>
</dbReference>
<dbReference type="Proteomes" id="UP001165289">
    <property type="component" value="Unassembled WGS sequence"/>
</dbReference>
<dbReference type="Gene3D" id="3.90.25.10">
    <property type="entry name" value="UDP-galactose 4-epimerase, domain 1"/>
    <property type="match status" value="1"/>
</dbReference>
<dbReference type="Gene3D" id="3.40.50.720">
    <property type="entry name" value="NAD(P)-binding Rossmann-like Domain"/>
    <property type="match status" value="1"/>
</dbReference>
<accession>A0AAV7JJ51</accession>
<protein>
    <recommendedName>
        <fullName evidence="3">NmrA-like family domain-containing protein 1</fullName>
    </recommendedName>
</protein>
<evidence type="ECO:0000256" key="1">
    <source>
        <dbReference type="ARBA" id="ARBA00006328"/>
    </source>
</evidence>
<reference evidence="5 6" key="1">
    <citation type="journal article" date="2023" name="BMC Biol.">
        <title>The compact genome of the sponge Oopsacas minuta (Hexactinellida) is lacking key metazoan core genes.</title>
        <authorList>
            <person name="Santini S."/>
            <person name="Schenkelaars Q."/>
            <person name="Jourda C."/>
            <person name="Duchesne M."/>
            <person name="Belahbib H."/>
            <person name="Rocher C."/>
            <person name="Selva M."/>
            <person name="Riesgo A."/>
            <person name="Vervoort M."/>
            <person name="Leys S.P."/>
            <person name="Kodjabachian L."/>
            <person name="Le Bivic A."/>
            <person name="Borchiellini C."/>
            <person name="Claverie J.M."/>
            <person name="Renard E."/>
        </authorList>
    </citation>
    <scope>NUCLEOTIDE SEQUENCE [LARGE SCALE GENOMIC DNA]</scope>
    <source>
        <strain evidence="5">SPO-2</strain>
    </source>
</reference>
<organism evidence="5 6">
    <name type="scientific">Oopsacas minuta</name>
    <dbReference type="NCBI Taxonomy" id="111878"/>
    <lineage>
        <taxon>Eukaryota</taxon>
        <taxon>Metazoa</taxon>
        <taxon>Porifera</taxon>
        <taxon>Hexactinellida</taxon>
        <taxon>Hexasterophora</taxon>
        <taxon>Lyssacinosida</taxon>
        <taxon>Leucopsacidae</taxon>
        <taxon>Oopsacas</taxon>
    </lineage>
</organism>
<keyword evidence="6" id="KW-1185">Reference proteome</keyword>
<evidence type="ECO:0000256" key="2">
    <source>
        <dbReference type="ARBA" id="ARBA00022857"/>
    </source>
</evidence>
<gene>
    <name evidence="5" type="ORF">LOD99_7078</name>
</gene>